<dbReference type="PANTHER" id="PTHR30250">
    <property type="entry name" value="PST FAMILY PREDICTED COLANIC ACID TRANSPORTER"/>
    <property type="match status" value="1"/>
</dbReference>
<dbReference type="InterPro" id="IPR024923">
    <property type="entry name" value="PG_synth_SpoVB"/>
</dbReference>
<feature type="transmembrane region" description="Helical" evidence="6">
    <location>
        <begin position="123"/>
        <end position="144"/>
    </location>
</feature>
<evidence type="ECO:0000256" key="5">
    <source>
        <dbReference type="ARBA" id="ARBA00023136"/>
    </source>
</evidence>
<dbReference type="GO" id="GO:0005886">
    <property type="term" value="C:plasma membrane"/>
    <property type="evidence" value="ECO:0007669"/>
    <property type="project" value="UniProtKB-SubCell"/>
</dbReference>
<feature type="transmembrane region" description="Helical" evidence="6">
    <location>
        <begin position="156"/>
        <end position="177"/>
    </location>
</feature>
<keyword evidence="2" id="KW-1003">Cell membrane</keyword>
<feature type="transmembrane region" description="Helical" evidence="6">
    <location>
        <begin position="482"/>
        <end position="504"/>
    </location>
</feature>
<dbReference type="AlphaFoldDB" id="A0A485LZE8"/>
<dbReference type="NCBIfam" id="TIGR02900">
    <property type="entry name" value="spore_V_B"/>
    <property type="match status" value="1"/>
</dbReference>
<dbReference type="Pfam" id="PF01943">
    <property type="entry name" value="Polysacc_synt"/>
    <property type="match status" value="1"/>
</dbReference>
<dbReference type="InterPro" id="IPR002797">
    <property type="entry name" value="Polysacc_synth"/>
</dbReference>
<keyword evidence="4 6" id="KW-1133">Transmembrane helix</keyword>
<keyword evidence="5 6" id="KW-0472">Membrane</keyword>
<feature type="transmembrane region" description="Helical" evidence="6">
    <location>
        <begin position="12"/>
        <end position="36"/>
    </location>
</feature>
<evidence type="ECO:0000256" key="6">
    <source>
        <dbReference type="SAM" id="Phobius"/>
    </source>
</evidence>
<feature type="transmembrane region" description="Helical" evidence="6">
    <location>
        <begin position="454"/>
        <end position="476"/>
    </location>
</feature>
<feature type="transmembrane region" description="Helical" evidence="6">
    <location>
        <begin position="390"/>
        <end position="407"/>
    </location>
</feature>
<evidence type="ECO:0000256" key="4">
    <source>
        <dbReference type="ARBA" id="ARBA00022989"/>
    </source>
</evidence>
<feature type="transmembrane region" description="Helical" evidence="6">
    <location>
        <begin position="48"/>
        <end position="67"/>
    </location>
</feature>
<proteinExistence type="predicted"/>
<reference evidence="7" key="1">
    <citation type="submission" date="2019-03" db="EMBL/GenBank/DDBJ databases">
        <authorList>
            <person name="Hao L."/>
        </authorList>
    </citation>
    <scope>NUCLEOTIDE SEQUENCE</scope>
</reference>
<protein>
    <submittedName>
        <fullName evidence="7">Membrane protein</fullName>
    </submittedName>
</protein>
<dbReference type="EMBL" id="CAADRN010000114">
    <property type="protein sequence ID" value="VFU13092.1"/>
    <property type="molecule type" value="Genomic_DNA"/>
</dbReference>
<evidence type="ECO:0000256" key="3">
    <source>
        <dbReference type="ARBA" id="ARBA00022692"/>
    </source>
</evidence>
<gene>
    <name evidence="7" type="primary">RfbX</name>
    <name evidence="7" type="ORF">SCFA_2000002</name>
</gene>
<feature type="transmembrane region" description="Helical" evidence="6">
    <location>
        <begin position="413"/>
        <end position="434"/>
    </location>
</feature>
<evidence type="ECO:0000256" key="1">
    <source>
        <dbReference type="ARBA" id="ARBA00004651"/>
    </source>
</evidence>
<dbReference type="CDD" id="cd13124">
    <property type="entry name" value="MATE_SpoVB_like"/>
    <property type="match status" value="1"/>
</dbReference>
<feature type="transmembrane region" description="Helical" evidence="6">
    <location>
        <begin position="88"/>
        <end position="111"/>
    </location>
</feature>
<evidence type="ECO:0000256" key="2">
    <source>
        <dbReference type="ARBA" id="ARBA00022475"/>
    </source>
</evidence>
<dbReference type="PANTHER" id="PTHR30250:SF24">
    <property type="entry name" value="STAGE V SPORULATION PROTEIN B"/>
    <property type="match status" value="1"/>
</dbReference>
<dbReference type="InterPro" id="IPR050833">
    <property type="entry name" value="Poly_Biosynth_Transport"/>
</dbReference>
<keyword evidence="3 6" id="KW-0812">Transmembrane</keyword>
<comment type="subcellular location">
    <subcellularLocation>
        <location evidence="1">Cell membrane</location>
        <topology evidence="1">Multi-pass membrane protein</topology>
    </subcellularLocation>
</comment>
<sequence length="522" mass="56340">MNDRQSFLQGTLVLLAANLFNRVLGFVYQIFLIRLIMPEGLGLINMVYPIYVLVLVLATAGIPVAISKLVAEEMAVHNLRGAYRIFKLCFLIMIVNSIIFSALCFLGAPFLLEHVFPNPRVHIIFLSLLPGIIIVSVCSAFRGYFQGLQQMSPTALTQALEQTVRVVCGLTLASLLLPRGLEYAAAGASLGVVAGELAGLSLMLLIYRKKRPPMAGVAAKFPDEPAVRSALRIFNLAVPVTLTRFGSTALMSIDAVLIPLRLQAGGLNLNEATSTFGQFVGISQSLLFTPGIITISMATALIPAVSDALALDRSKLVRSRCEEAVKITLLAGLPCAAILFLLSEELCGLIFGYPEAGGALKILALGGPFLYLQQTTTGILQGLGQAYRPFYNLILASIFKITCIYYLTALPQFSIRGTAAALVVGFVLMAWLNLADLRRLTGFRIEDSSYLPKALLATAGMGPLLIYFQHCVYSWTHSELQATFSAILAGLSGYIFLLILSGGIKGTDLQRLARTLSPNSRL</sequence>
<dbReference type="InterPro" id="IPR014249">
    <property type="entry name" value="Spore_V_B"/>
</dbReference>
<evidence type="ECO:0000313" key="7">
    <source>
        <dbReference type="EMBL" id="VFU13092.1"/>
    </source>
</evidence>
<accession>A0A485LZE8</accession>
<feature type="transmembrane region" description="Helical" evidence="6">
    <location>
        <begin position="183"/>
        <end position="207"/>
    </location>
</feature>
<name>A0A485LZE8_9ZZZZ</name>
<organism evidence="7">
    <name type="scientific">anaerobic digester metagenome</name>
    <dbReference type="NCBI Taxonomy" id="1263854"/>
    <lineage>
        <taxon>unclassified sequences</taxon>
        <taxon>metagenomes</taxon>
        <taxon>ecological metagenomes</taxon>
    </lineage>
</organism>
<dbReference type="PIRSF" id="PIRSF038958">
    <property type="entry name" value="PG_synth_SpoVB"/>
    <property type="match status" value="1"/>
</dbReference>